<comment type="caution">
    <text evidence="2">The sequence shown here is derived from an EMBL/GenBank/DDBJ whole genome shotgun (WGS) entry which is preliminary data.</text>
</comment>
<accession>A0A5B7DH08</accession>
<dbReference type="Proteomes" id="UP000324222">
    <property type="component" value="Unassembled WGS sequence"/>
</dbReference>
<evidence type="ECO:0000313" key="3">
    <source>
        <dbReference type="Proteomes" id="UP000324222"/>
    </source>
</evidence>
<feature type="region of interest" description="Disordered" evidence="1">
    <location>
        <begin position="1"/>
        <end position="20"/>
    </location>
</feature>
<evidence type="ECO:0000256" key="1">
    <source>
        <dbReference type="SAM" id="MobiDB-lite"/>
    </source>
</evidence>
<sequence>MLAVCSISDEESASPTHPAMQCSRRIKDDVSCTRRVRQAAVVHRRAAHLASAATRGSGAEFAPATVVPLPSLLTLVTIK</sequence>
<dbReference type="EMBL" id="VSRR010000876">
    <property type="protein sequence ID" value="MPC20484.1"/>
    <property type="molecule type" value="Genomic_DNA"/>
</dbReference>
<reference evidence="2 3" key="1">
    <citation type="submission" date="2019-05" db="EMBL/GenBank/DDBJ databases">
        <title>Another draft genome of Portunus trituberculatus and its Hox gene families provides insights of decapod evolution.</title>
        <authorList>
            <person name="Jeong J.-H."/>
            <person name="Song I."/>
            <person name="Kim S."/>
            <person name="Choi T."/>
            <person name="Kim D."/>
            <person name="Ryu S."/>
            <person name="Kim W."/>
        </authorList>
    </citation>
    <scope>NUCLEOTIDE SEQUENCE [LARGE SCALE GENOMIC DNA]</scope>
    <source>
        <tissue evidence="2">Muscle</tissue>
    </source>
</reference>
<proteinExistence type="predicted"/>
<gene>
    <name evidence="2" type="ORF">E2C01_013429</name>
</gene>
<evidence type="ECO:0000313" key="2">
    <source>
        <dbReference type="EMBL" id="MPC20484.1"/>
    </source>
</evidence>
<name>A0A5B7DH08_PORTR</name>
<keyword evidence="3" id="KW-1185">Reference proteome</keyword>
<protein>
    <submittedName>
        <fullName evidence="2">Uncharacterized protein</fullName>
    </submittedName>
</protein>
<dbReference type="AlphaFoldDB" id="A0A5B7DH08"/>
<organism evidence="2 3">
    <name type="scientific">Portunus trituberculatus</name>
    <name type="common">Swimming crab</name>
    <name type="synonym">Neptunus trituberculatus</name>
    <dbReference type="NCBI Taxonomy" id="210409"/>
    <lineage>
        <taxon>Eukaryota</taxon>
        <taxon>Metazoa</taxon>
        <taxon>Ecdysozoa</taxon>
        <taxon>Arthropoda</taxon>
        <taxon>Crustacea</taxon>
        <taxon>Multicrustacea</taxon>
        <taxon>Malacostraca</taxon>
        <taxon>Eumalacostraca</taxon>
        <taxon>Eucarida</taxon>
        <taxon>Decapoda</taxon>
        <taxon>Pleocyemata</taxon>
        <taxon>Brachyura</taxon>
        <taxon>Eubrachyura</taxon>
        <taxon>Portunoidea</taxon>
        <taxon>Portunidae</taxon>
        <taxon>Portuninae</taxon>
        <taxon>Portunus</taxon>
    </lineage>
</organism>